<proteinExistence type="predicted"/>
<dbReference type="Proteomes" id="UP001280581">
    <property type="component" value="Unassembled WGS sequence"/>
</dbReference>
<name>A0AAN6M3J5_9PLEO</name>
<protein>
    <recommendedName>
        <fullName evidence="7">Cyclohexanone monooxygenase</fullName>
    </recommendedName>
</protein>
<dbReference type="PANTHER" id="PTHR43098">
    <property type="entry name" value="L-ORNITHINE N(5)-MONOOXYGENASE-RELATED"/>
    <property type="match status" value="1"/>
</dbReference>
<dbReference type="PANTHER" id="PTHR43098:SF5">
    <property type="entry name" value="DUAL-FUNCTIONAL MONOOXYGENASE_METHYLTRANSFERASE PSOF"/>
    <property type="match status" value="1"/>
</dbReference>
<evidence type="ECO:0000313" key="6">
    <source>
        <dbReference type="Proteomes" id="UP001280581"/>
    </source>
</evidence>
<keyword evidence="6" id="KW-1185">Reference proteome</keyword>
<dbReference type="InterPro" id="IPR050775">
    <property type="entry name" value="FAD-binding_Monooxygenases"/>
</dbReference>
<evidence type="ECO:0000256" key="2">
    <source>
        <dbReference type="ARBA" id="ARBA00022827"/>
    </source>
</evidence>
<keyword evidence="2" id="KW-0274">FAD</keyword>
<evidence type="ECO:0000256" key="1">
    <source>
        <dbReference type="ARBA" id="ARBA00022630"/>
    </source>
</evidence>
<accession>A0AAN6M3J5</accession>
<dbReference type="InterPro" id="IPR036188">
    <property type="entry name" value="FAD/NAD-bd_sf"/>
</dbReference>
<keyword evidence="1" id="KW-0285">Flavoprotein</keyword>
<evidence type="ECO:0000256" key="4">
    <source>
        <dbReference type="ARBA" id="ARBA00023002"/>
    </source>
</evidence>
<dbReference type="InterPro" id="IPR020946">
    <property type="entry name" value="Flavin_mOase-like"/>
</dbReference>
<dbReference type="Pfam" id="PF00743">
    <property type="entry name" value="FMO-like"/>
    <property type="match status" value="1"/>
</dbReference>
<keyword evidence="3" id="KW-0521">NADP</keyword>
<dbReference type="AlphaFoldDB" id="A0AAN6M3J5"/>
<comment type="caution">
    <text evidence="5">The sequence shown here is derived from an EMBL/GenBank/DDBJ whole genome shotgun (WGS) entry which is preliminary data.</text>
</comment>
<evidence type="ECO:0008006" key="7">
    <source>
        <dbReference type="Google" id="ProtNLM"/>
    </source>
</evidence>
<gene>
    <name evidence="5" type="ORF">GRF29_8g838655</name>
</gene>
<organism evidence="5 6">
    <name type="scientific">Pseudopithomyces chartarum</name>
    <dbReference type="NCBI Taxonomy" id="1892770"/>
    <lineage>
        <taxon>Eukaryota</taxon>
        <taxon>Fungi</taxon>
        <taxon>Dikarya</taxon>
        <taxon>Ascomycota</taxon>
        <taxon>Pezizomycotina</taxon>
        <taxon>Dothideomycetes</taxon>
        <taxon>Pleosporomycetidae</taxon>
        <taxon>Pleosporales</taxon>
        <taxon>Massarineae</taxon>
        <taxon>Didymosphaeriaceae</taxon>
        <taxon>Pseudopithomyces</taxon>
    </lineage>
</organism>
<evidence type="ECO:0000256" key="3">
    <source>
        <dbReference type="ARBA" id="ARBA00022857"/>
    </source>
</evidence>
<dbReference type="GO" id="GO:0004499">
    <property type="term" value="F:N,N-dimethylaniline monooxygenase activity"/>
    <property type="evidence" value="ECO:0007669"/>
    <property type="project" value="InterPro"/>
</dbReference>
<evidence type="ECO:0000313" key="5">
    <source>
        <dbReference type="EMBL" id="KAK3215710.1"/>
    </source>
</evidence>
<dbReference type="SUPFAM" id="SSF51905">
    <property type="entry name" value="FAD/NAD(P)-binding domain"/>
    <property type="match status" value="3"/>
</dbReference>
<keyword evidence="4" id="KW-0560">Oxidoreductase</keyword>
<dbReference type="Gene3D" id="3.50.50.60">
    <property type="entry name" value="FAD/NAD(P)-binding domain"/>
    <property type="match status" value="2"/>
</dbReference>
<dbReference type="EMBL" id="WVTA01000002">
    <property type="protein sequence ID" value="KAK3215710.1"/>
    <property type="molecule type" value="Genomic_DNA"/>
</dbReference>
<dbReference type="GO" id="GO:0050661">
    <property type="term" value="F:NADP binding"/>
    <property type="evidence" value="ECO:0007669"/>
    <property type="project" value="InterPro"/>
</dbReference>
<sequence length="537" mass="60187">MATFQTPVHLDALVVGAGFGGIYQLYSLLKLGLNVKAIEKAEGLGGVWYWNKYPGAMSDTESFLYRYSWDKDDLKSYPWPNNYLTRDETVKYLDHVARKHHLYEHLQFSTEMLSAEWNENTNKWHVETSTGDTFIVTYLFTALGIQSTKNVPNIPGVDSFHGLVMHSSEWDRNVSLAGKRVGIVGCGSSGIQLTNAIAPEVAELHCFIRHPQFTIPLRFQPVPDEKRTEINSNYDDIWNAQRVSNTAFGFEEPATLTMSVTPEERNLVFEDLWSRGNGFRFMFGGFRDLCSNSEANEEACKFLRAKISAIVKDPVKAATLTPQDLFARRPPCDQGYYEKFNQDNVFAVDIKKAPIVAVEENGMRTADGKLHELDIIVFATGFQSGDGSYLKIKDGIKGRGGVLLSDHWRDGIKTYLSMFLSSFPNMFLVNGPQGPFSNAPTLIESEVDFLTAMLSDLHKTGGVYSVECKAEAESDWARVCDEVAASETLFNKVDSWLTGKNISGAKPTTKFYYGGLKAFRTHLQDCKERNYSGLVIS</sequence>
<dbReference type="GO" id="GO:0050660">
    <property type="term" value="F:flavin adenine dinucleotide binding"/>
    <property type="evidence" value="ECO:0007669"/>
    <property type="project" value="InterPro"/>
</dbReference>
<reference evidence="5 6" key="1">
    <citation type="submission" date="2021-02" db="EMBL/GenBank/DDBJ databases">
        <title>Genome assembly of Pseudopithomyces chartarum.</title>
        <authorList>
            <person name="Jauregui R."/>
            <person name="Singh J."/>
            <person name="Voisey C."/>
        </authorList>
    </citation>
    <scope>NUCLEOTIDE SEQUENCE [LARGE SCALE GENOMIC DNA]</scope>
    <source>
        <strain evidence="5 6">AGR01</strain>
    </source>
</reference>